<dbReference type="AlphaFoldDB" id="A0A2S4LYD2"/>
<comment type="caution">
    <text evidence="1">The sequence shown here is derived from an EMBL/GenBank/DDBJ whole genome shotgun (WGS) entry which is preliminary data.</text>
</comment>
<evidence type="ECO:0000313" key="1">
    <source>
        <dbReference type="EMBL" id="POR47461.1"/>
    </source>
</evidence>
<accession>A0A2S4LYD2</accession>
<dbReference type="Proteomes" id="UP000237381">
    <property type="component" value="Unassembled WGS sequence"/>
</dbReference>
<name>A0A2S4LYD2_9BURK</name>
<evidence type="ECO:0000313" key="2">
    <source>
        <dbReference type="Proteomes" id="UP000237381"/>
    </source>
</evidence>
<dbReference type="EMBL" id="PQGA01000018">
    <property type="protein sequence ID" value="POR47461.1"/>
    <property type="molecule type" value="Genomic_DNA"/>
</dbReference>
<keyword evidence="2" id="KW-1185">Reference proteome</keyword>
<organism evidence="1 2">
    <name type="scientific">Paraburkholderia eburnea</name>
    <dbReference type="NCBI Taxonomy" id="1189126"/>
    <lineage>
        <taxon>Bacteria</taxon>
        <taxon>Pseudomonadati</taxon>
        <taxon>Pseudomonadota</taxon>
        <taxon>Betaproteobacteria</taxon>
        <taxon>Burkholderiales</taxon>
        <taxon>Burkholderiaceae</taxon>
        <taxon>Paraburkholderia</taxon>
    </lineage>
</organism>
<reference evidence="1 2" key="1">
    <citation type="submission" date="2018-01" db="EMBL/GenBank/DDBJ databases">
        <title>Genomic Encyclopedia of Type Strains, Phase III (KMG-III): the genomes of soil and plant-associated and newly described type strains.</title>
        <authorList>
            <person name="Whitman W."/>
        </authorList>
    </citation>
    <scope>NUCLEOTIDE SEQUENCE [LARGE SCALE GENOMIC DNA]</scope>
    <source>
        <strain evidence="1 2">JCM 18070</strain>
    </source>
</reference>
<proteinExistence type="predicted"/>
<gene>
    <name evidence="1" type="ORF">B0G62_11852</name>
</gene>
<protein>
    <submittedName>
        <fullName evidence="1">Uncharacterized protein</fullName>
    </submittedName>
</protein>
<sequence length="73" mass="8077">MHRRSEVCRAVFRRADRQSAIATHLARPLTDLLKSLANDAGLDPAATLMSMSNRQHAVDFFDGLTANNPGRSR</sequence>